<name>A0ABX2G091_9BURK</name>
<dbReference type="EMBL" id="JABSNM010000005">
    <property type="protein sequence ID" value="NRT55710.1"/>
    <property type="molecule type" value="Genomic_DNA"/>
</dbReference>
<evidence type="ECO:0000313" key="3">
    <source>
        <dbReference type="Proteomes" id="UP001516061"/>
    </source>
</evidence>
<evidence type="ECO:0000313" key="2">
    <source>
        <dbReference type="EMBL" id="NRT55710.1"/>
    </source>
</evidence>
<dbReference type="Proteomes" id="UP001516061">
    <property type="component" value="Unassembled WGS sequence"/>
</dbReference>
<accession>A0ABX2G091</accession>
<feature type="compositionally biased region" description="Polar residues" evidence="1">
    <location>
        <begin position="451"/>
        <end position="467"/>
    </location>
</feature>
<gene>
    <name evidence="2" type="ORF">HNQ01_001440</name>
</gene>
<feature type="region of interest" description="Disordered" evidence="1">
    <location>
        <begin position="451"/>
        <end position="477"/>
    </location>
</feature>
<reference evidence="2 3" key="1">
    <citation type="submission" date="2020-05" db="EMBL/GenBank/DDBJ databases">
        <title>Genomic Encyclopedia of Type Strains, Phase IV (KMG-V): Genome sequencing to study the core and pangenomes of soil and plant-associated prokaryotes.</title>
        <authorList>
            <person name="Whitman W."/>
        </authorList>
    </citation>
    <scope>NUCLEOTIDE SEQUENCE [LARGE SCALE GENOMIC DNA]</scope>
    <source>
        <strain evidence="2 3">C29</strain>
    </source>
</reference>
<comment type="caution">
    <text evidence="2">The sequence shown here is derived from an EMBL/GenBank/DDBJ whole genome shotgun (WGS) entry which is preliminary data.</text>
</comment>
<dbReference type="RefSeq" id="WP_286180561.1">
    <property type="nucleotide sequence ID" value="NZ_JABSNM010000005.1"/>
</dbReference>
<sequence>MTTFRSEACVLLPSHSEASSACRLGLFSCFLMNEAIVVFSRKGIFQATIAACNIRSREHARKLWPLVSSDKSRQMVTWVSPSFENSKLRRRSHFRVLPAQHGFDLKAHFDDEETRRWNIAQESAEHRRAKELIAAELSRRLKAGLAMPWAFKDTGASDYPLEGNFLLGADQVATEHHLKTPFGSNFRLDVAVLGPPIKTEPMVLGGIEIELGHAFDGRKALIGKSIGFPLISIDITEMTLDEITPEWAQQVLSLTTRSHEQGRRPTYIYIHDLLYPLYAQLPKILDPEQRHQFLIFANNDDLNKFVNWMNQLATKLNYPKNTVAIAMVNGKSKQSRTMLERAGQVVGPDWSDINPQRCLRLTIPRPRGPADLQAHLFHMTMTRILLSRTDALVGYKYCNGVDNNYPEEDIWIAHHWNDDQKIHTQHRVLPKRLAEPIRRLFDVISDLRRNNGTASVSNTSTQTSTPGHFSKPALTAT</sequence>
<proteinExistence type="predicted"/>
<keyword evidence="3" id="KW-1185">Reference proteome</keyword>
<organism evidence="2 3">
    <name type="scientific">Sphaerotilus uruguayifluvii</name>
    <dbReference type="NCBI Taxonomy" id="2735897"/>
    <lineage>
        <taxon>Bacteria</taxon>
        <taxon>Pseudomonadati</taxon>
        <taxon>Pseudomonadota</taxon>
        <taxon>Betaproteobacteria</taxon>
        <taxon>Burkholderiales</taxon>
        <taxon>Sphaerotilaceae</taxon>
        <taxon>Sphaerotilus</taxon>
    </lineage>
</organism>
<protein>
    <submittedName>
        <fullName evidence="2">Uncharacterized protein</fullName>
    </submittedName>
</protein>
<evidence type="ECO:0000256" key="1">
    <source>
        <dbReference type="SAM" id="MobiDB-lite"/>
    </source>
</evidence>